<dbReference type="AlphaFoldDB" id="A0A5M8EJA7"/>
<sequence>MTEGFSLIDLKGASEPLTKLIDSVSKGIGALYEPAGKIRNAKAEAKAMLILAEAQEQVDTITIRALQRVNHREIRRQNNIDSIVKGAVEFLPETVAKKEVDEDWMVNFFDLGQDIGNAEMQKIWSKLLAGEVAKPGRFKSRTVQAVKSLSVEDANLFTKLCEFSFVINSEDWIFPIFGNDFYKYIRSNGLTTNAEMHLKNIGLLSNEKIWYGGRDKSSNISLKYFSEDFYSSPKSKKEKESPVFLQAFTFTEIGKELASIAGGKPDSEYIKLLCNKEHIYPLPNNGRA</sequence>
<proteinExistence type="predicted"/>
<name>A0A5M8EJA7_PSEVE</name>
<evidence type="ECO:0000313" key="1">
    <source>
        <dbReference type="EMBL" id="KAA6169032.1"/>
    </source>
</evidence>
<organism evidence="1 2">
    <name type="scientific">Pseudomonas veronii</name>
    <dbReference type="NCBI Taxonomy" id="76761"/>
    <lineage>
        <taxon>Bacteria</taxon>
        <taxon>Pseudomonadati</taxon>
        <taxon>Pseudomonadota</taxon>
        <taxon>Gammaproteobacteria</taxon>
        <taxon>Pseudomonadales</taxon>
        <taxon>Pseudomonadaceae</taxon>
        <taxon>Pseudomonas</taxon>
    </lineage>
</organism>
<accession>A0A5M8EJA7</accession>
<evidence type="ECO:0000313" key="2">
    <source>
        <dbReference type="Proteomes" id="UP000323909"/>
    </source>
</evidence>
<gene>
    <name evidence="1" type="ORF">F3K53_30120</name>
</gene>
<dbReference type="InterPro" id="IPR021254">
    <property type="entry name" value="DUF2806"/>
</dbReference>
<dbReference type="RefSeq" id="WP_150055748.1">
    <property type="nucleotide sequence ID" value="NZ_VWXT01000657.1"/>
</dbReference>
<dbReference type="Proteomes" id="UP000323909">
    <property type="component" value="Unassembled WGS sequence"/>
</dbReference>
<protein>
    <submittedName>
        <fullName evidence="1">DUF2806 domain-containing protein</fullName>
    </submittedName>
</protein>
<reference evidence="1 2" key="1">
    <citation type="submission" date="2019-09" db="EMBL/GenBank/DDBJ databases">
        <title>Genomic sequencing of 4 copper resistant soil isolates.</title>
        <authorList>
            <person name="Havryliuk O."/>
        </authorList>
    </citation>
    <scope>NUCLEOTIDE SEQUENCE [LARGE SCALE GENOMIC DNA]</scope>
    <source>
        <strain evidence="1 2">UKR4</strain>
    </source>
</reference>
<comment type="caution">
    <text evidence="1">The sequence shown here is derived from an EMBL/GenBank/DDBJ whole genome shotgun (WGS) entry which is preliminary data.</text>
</comment>
<dbReference type="EMBL" id="VWXT01000657">
    <property type="protein sequence ID" value="KAA6169032.1"/>
    <property type="molecule type" value="Genomic_DNA"/>
</dbReference>
<dbReference type="Pfam" id="PF10987">
    <property type="entry name" value="DUF2806"/>
    <property type="match status" value="1"/>
</dbReference>